<gene>
    <name evidence="8" type="primary">bioC</name>
    <name evidence="10" type="ORF">BI364_01010</name>
</gene>
<evidence type="ECO:0000313" key="10">
    <source>
        <dbReference type="EMBL" id="AOU96777.1"/>
    </source>
</evidence>
<dbReference type="CDD" id="cd02440">
    <property type="entry name" value="AdoMet_MTases"/>
    <property type="match status" value="1"/>
</dbReference>
<evidence type="ECO:0000256" key="8">
    <source>
        <dbReference type="HAMAP-Rule" id="MF_00835"/>
    </source>
</evidence>
<keyword evidence="5 8" id="KW-0808">Transferase</keyword>
<dbReference type="InterPro" id="IPR029063">
    <property type="entry name" value="SAM-dependent_MTases_sf"/>
</dbReference>
<name>A0A1D8IJX7_9GAMM</name>
<evidence type="ECO:0000256" key="3">
    <source>
        <dbReference type="ARBA" id="ARBA00012327"/>
    </source>
</evidence>
<dbReference type="Pfam" id="PF08241">
    <property type="entry name" value="Methyltransf_11"/>
    <property type="match status" value="1"/>
</dbReference>
<evidence type="ECO:0000256" key="2">
    <source>
        <dbReference type="ARBA" id="ARBA00004746"/>
    </source>
</evidence>
<dbReference type="EC" id="2.1.1.197" evidence="3 8"/>
<keyword evidence="4 8" id="KW-0489">Methyltransferase</keyword>
<evidence type="ECO:0000256" key="4">
    <source>
        <dbReference type="ARBA" id="ARBA00022603"/>
    </source>
</evidence>
<evidence type="ECO:0000256" key="7">
    <source>
        <dbReference type="ARBA" id="ARBA00022756"/>
    </source>
</evidence>
<evidence type="ECO:0000259" key="9">
    <source>
        <dbReference type="Pfam" id="PF08241"/>
    </source>
</evidence>
<evidence type="ECO:0000256" key="5">
    <source>
        <dbReference type="ARBA" id="ARBA00022679"/>
    </source>
</evidence>
<proteinExistence type="inferred from homology"/>
<dbReference type="HAMAP" id="MF_00835">
    <property type="entry name" value="BioC"/>
    <property type="match status" value="1"/>
</dbReference>
<dbReference type="InterPro" id="IPR011814">
    <property type="entry name" value="BioC"/>
</dbReference>
<dbReference type="GO" id="GO:0102130">
    <property type="term" value="F:malonyl-CoA methyltransferase activity"/>
    <property type="evidence" value="ECO:0007669"/>
    <property type="project" value="UniProtKB-EC"/>
</dbReference>
<dbReference type="RefSeq" id="WP_070077170.1">
    <property type="nucleotide sequence ID" value="NZ_CP017415.1"/>
</dbReference>
<dbReference type="Gene3D" id="3.40.50.150">
    <property type="entry name" value="Vaccinia Virus protein VP39"/>
    <property type="match status" value="1"/>
</dbReference>
<reference evidence="11" key="1">
    <citation type="submission" date="2016-09" db="EMBL/GenBank/DDBJ databases">
        <title>Acidihalobacter prosperus F5.</title>
        <authorList>
            <person name="Khaleque H.N."/>
            <person name="Ramsay J.P."/>
            <person name="Kaksonen A.H."/>
            <person name="Boxall N.J."/>
            <person name="Watkin E.L.J."/>
        </authorList>
    </citation>
    <scope>NUCLEOTIDE SEQUENCE [LARGE SCALE GENOMIC DNA]</scope>
    <source>
        <strain evidence="11">F5</strain>
    </source>
</reference>
<dbReference type="PANTHER" id="PTHR13090">
    <property type="entry name" value="ARGININE-HYDROXYLASE NDUFAF5, MITOCHONDRIAL"/>
    <property type="match status" value="1"/>
</dbReference>
<dbReference type="AlphaFoldDB" id="A0A1D8IJX7"/>
<dbReference type="InterPro" id="IPR050602">
    <property type="entry name" value="Malonyl-ACP_OMT"/>
</dbReference>
<dbReference type="NCBIfam" id="TIGR02072">
    <property type="entry name" value="BioC"/>
    <property type="match status" value="1"/>
</dbReference>
<dbReference type="GO" id="GO:0010340">
    <property type="term" value="F:carboxyl-O-methyltransferase activity"/>
    <property type="evidence" value="ECO:0007669"/>
    <property type="project" value="UniProtKB-UniRule"/>
</dbReference>
<dbReference type="Proteomes" id="UP000095401">
    <property type="component" value="Chromosome"/>
</dbReference>
<keyword evidence="11" id="KW-1185">Reference proteome</keyword>
<comment type="similarity">
    <text evidence="8">Belongs to the methyltransferase superfamily.</text>
</comment>
<dbReference type="SUPFAM" id="SSF53335">
    <property type="entry name" value="S-adenosyl-L-methionine-dependent methyltransferases"/>
    <property type="match status" value="1"/>
</dbReference>
<keyword evidence="7 8" id="KW-0093">Biotin biosynthesis</keyword>
<accession>A0A1D8IJX7</accession>
<comment type="catalytic activity">
    <reaction evidence="1 8">
        <text>malonyl-[ACP] + S-adenosyl-L-methionine = malonyl-[ACP] methyl ester + S-adenosyl-L-homocysteine</text>
        <dbReference type="Rhea" id="RHEA:17105"/>
        <dbReference type="Rhea" id="RHEA-COMP:9623"/>
        <dbReference type="Rhea" id="RHEA-COMP:9954"/>
        <dbReference type="ChEBI" id="CHEBI:57856"/>
        <dbReference type="ChEBI" id="CHEBI:59789"/>
        <dbReference type="ChEBI" id="CHEBI:78449"/>
        <dbReference type="ChEBI" id="CHEBI:78845"/>
        <dbReference type="EC" id="2.1.1.197"/>
    </reaction>
</comment>
<comment type="function">
    <text evidence="8">Converts the free carboxyl group of a malonyl-thioester to its methyl ester by transfer of a methyl group from S-adenosyl-L-methionine (SAM). It allows to synthesize pimeloyl-ACP via the fatty acid synthetic pathway.</text>
</comment>
<feature type="domain" description="Methyltransferase type 11" evidence="9">
    <location>
        <begin position="55"/>
        <end position="151"/>
    </location>
</feature>
<dbReference type="PANTHER" id="PTHR13090:SF1">
    <property type="entry name" value="ARGININE-HYDROXYLASE NDUFAF5, MITOCHONDRIAL"/>
    <property type="match status" value="1"/>
</dbReference>
<dbReference type="InterPro" id="IPR013216">
    <property type="entry name" value="Methyltransf_11"/>
</dbReference>
<dbReference type="GO" id="GO:0009102">
    <property type="term" value="P:biotin biosynthetic process"/>
    <property type="evidence" value="ECO:0007669"/>
    <property type="project" value="UniProtKB-UniRule"/>
</dbReference>
<evidence type="ECO:0000256" key="6">
    <source>
        <dbReference type="ARBA" id="ARBA00022691"/>
    </source>
</evidence>
<sequence>MSEQTPHFELDRHAIRAHFERAAGTYDGAAVLQAEVARRLLERLDIVKLSPCRVLDLGAGTGLATADLLVRYPKATVIALDLALGMLRQAGRRGRWRRRASLVAADAVAMPFSNAAFDLICSSLMLQWCQPPDAVLRELARVVAPEGLVMFATLGPDTLRELRDSWARVDDRQHVGMFVDMHDIGDAMLRAGFKDPVVDVETITLTYESVPGLLRDLKALGATNAASGRASGLGGRGALAGMIRAYETHRREDGLLPATYEVIYGHAWAGEVRSSRASFPGETHIPVSQLLGRSRR</sequence>
<dbReference type="UniPathway" id="UPA00078"/>
<dbReference type="EMBL" id="CP017415">
    <property type="protein sequence ID" value="AOU96777.1"/>
    <property type="molecule type" value="Genomic_DNA"/>
</dbReference>
<protein>
    <recommendedName>
        <fullName evidence="3 8">Malonyl-[acyl-carrier protein] O-methyltransferase</fullName>
        <shortName evidence="8">Malonyl-ACP O-methyltransferase</shortName>
        <ecNumber evidence="3 8">2.1.1.197</ecNumber>
    </recommendedName>
    <alternativeName>
        <fullName evidence="8">Biotin synthesis protein BioC</fullName>
    </alternativeName>
</protein>
<keyword evidence="6 8" id="KW-0949">S-adenosyl-L-methionine</keyword>
<evidence type="ECO:0000256" key="1">
    <source>
        <dbReference type="ARBA" id="ARBA00000852"/>
    </source>
</evidence>
<dbReference type="GO" id="GO:0032259">
    <property type="term" value="P:methylation"/>
    <property type="evidence" value="ECO:0007669"/>
    <property type="project" value="UniProtKB-KW"/>
</dbReference>
<dbReference type="KEGG" id="aprs:BI364_01010"/>
<organism evidence="10 11">
    <name type="scientific">Acidihalobacter yilgarnensis</name>
    <dbReference type="NCBI Taxonomy" id="2819280"/>
    <lineage>
        <taxon>Bacteria</taxon>
        <taxon>Pseudomonadati</taxon>
        <taxon>Pseudomonadota</taxon>
        <taxon>Gammaproteobacteria</taxon>
        <taxon>Chromatiales</taxon>
        <taxon>Ectothiorhodospiraceae</taxon>
        <taxon>Acidihalobacter</taxon>
    </lineage>
</organism>
<dbReference type="GO" id="GO:0008757">
    <property type="term" value="F:S-adenosylmethionine-dependent methyltransferase activity"/>
    <property type="evidence" value="ECO:0007669"/>
    <property type="project" value="InterPro"/>
</dbReference>
<comment type="pathway">
    <text evidence="2 8">Cofactor biosynthesis; biotin biosynthesis.</text>
</comment>
<evidence type="ECO:0000313" key="11">
    <source>
        <dbReference type="Proteomes" id="UP000095401"/>
    </source>
</evidence>